<sequence length="650" mass="70374">MKNLTLGTKLVGAFVLVSLLTVLVGIMGLRGLGDVTGRLRAITEENAPARESLQTINQAAESLRVAQRTLLIQNLDQQTRDRQYANMERTLAKARSSFEVFDKKAKSPSEDALWKRFGETWTQWLAINEAATAASRRLDATGILDPTEMRRKMELFRADHYRLLTSLNELLLVDRHFDGGTDPTACNFGHWLAGEAPSIKNAAIQATLREIVPFHNQFHAAVKRIKDMTAAGVSRQDILRFYQTEAMAPVDKTFELFRNLAREVDVSEQQYQAVFQEVMVALLEQQRQTLEVLGQLLADNTEDTRQAETQANQAATSARAVSVTGMALGAILALVLGVLMARSITRPILQAVRVAQNISRGDLTTEPDIRQKDEIGQLADALRDMITRLRETVREVLTGAENTASGSEQLSSAAQDISHGASEQAAAVEEVSSSMEQMAAAIRLNAETAIRTEKMALAAATDAREGGQAVTATVSAMKEIAEKIGIIEEIARQTNLLALNAAIEAARAGEHGKGFAVVAAEVRKLAERSGAAAGEIGELSGSSVAIAEKAGELLSRIVPDIERTAGLIQEIAAAGREQDAGAEQINKAVRQLDQVVQQNASASEEMASTSEELSSQAMNLQSTVAFFRLDETVSRLRTPAAAPARPKTRG</sequence>
<feature type="region of interest" description="Disordered" evidence="4">
    <location>
        <begin position="400"/>
        <end position="430"/>
    </location>
</feature>
<dbReference type="SMART" id="SM00283">
    <property type="entry name" value="MA"/>
    <property type="match status" value="1"/>
</dbReference>
<dbReference type="SMART" id="SM00304">
    <property type="entry name" value="HAMP"/>
    <property type="match status" value="1"/>
</dbReference>
<dbReference type="PANTHER" id="PTHR43531">
    <property type="entry name" value="PROTEIN ICFG"/>
    <property type="match status" value="1"/>
</dbReference>
<keyword evidence="8" id="KW-0675">Receptor</keyword>
<evidence type="ECO:0000256" key="2">
    <source>
        <dbReference type="ARBA" id="ARBA00029447"/>
    </source>
</evidence>
<feature type="compositionally biased region" description="Low complexity" evidence="4">
    <location>
        <begin position="421"/>
        <end position="430"/>
    </location>
</feature>
<dbReference type="InterPro" id="IPR051310">
    <property type="entry name" value="MCP_chemotaxis"/>
</dbReference>
<feature type="domain" description="Methyl-accepting transducer" evidence="6">
    <location>
        <begin position="399"/>
        <end position="614"/>
    </location>
</feature>
<keyword evidence="3" id="KW-0175">Coiled coil</keyword>
<feature type="transmembrane region" description="Helical" evidence="5">
    <location>
        <begin position="12"/>
        <end position="32"/>
    </location>
</feature>
<dbReference type="SUPFAM" id="SSF58104">
    <property type="entry name" value="Methyl-accepting chemotaxis protein (MCP) signaling domain"/>
    <property type="match status" value="1"/>
</dbReference>
<dbReference type="AlphaFoldDB" id="A0A0W8G3B1"/>
<dbReference type="Pfam" id="PF00672">
    <property type="entry name" value="HAMP"/>
    <property type="match status" value="1"/>
</dbReference>
<dbReference type="PROSITE" id="PS50111">
    <property type="entry name" value="CHEMOTAXIS_TRANSDUC_2"/>
    <property type="match status" value="1"/>
</dbReference>
<protein>
    <submittedName>
        <fullName evidence="8">Methyl-accepting chemotaxis protein i (Serine chemoreceptor protein)</fullName>
    </submittedName>
</protein>
<dbReference type="Pfam" id="PF12729">
    <property type="entry name" value="4HB_MCP_1"/>
    <property type="match status" value="1"/>
</dbReference>
<dbReference type="EMBL" id="LNQE01000303">
    <property type="protein sequence ID" value="KUG27656.1"/>
    <property type="molecule type" value="Genomic_DNA"/>
</dbReference>
<comment type="caution">
    <text evidence="8">The sequence shown here is derived from an EMBL/GenBank/DDBJ whole genome shotgun (WGS) entry which is preliminary data.</text>
</comment>
<dbReference type="GO" id="GO:0004888">
    <property type="term" value="F:transmembrane signaling receptor activity"/>
    <property type="evidence" value="ECO:0007669"/>
    <property type="project" value="TreeGrafter"/>
</dbReference>
<dbReference type="InterPro" id="IPR024478">
    <property type="entry name" value="HlyB_4HB_MCP"/>
</dbReference>
<evidence type="ECO:0000256" key="1">
    <source>
        <dbReference type="ARBA" id="ARBA00022500"/>
    </source>
</evidence>
<evidence type="ECO:0000313" key="8">
    <source>
        <dbReference type="EMBL" id="KUG27656.1"/>
    </source>
</evidence>
<dbReference type="Pfam" id="PF00015">
    <property type="entry name" value="MCPsignal"/>
    <property type="match status" value="1"/>
</dbReference>
<dbReference type="InterPro" id="IPR003660">
    <property type="entry name" value="HAMP_dom"/>
</dbReference>
<proteinExistence type="inferred from homology"/>
<feature type="transmembrane region" description="Helical" evidence="5">
    <location>
        <begin position="320"/>
        <end position="341"/>
    </location>
</feature>
<dbReference type="Gene3D" id="1.10.287.950">
    <property type="entry name" value="Methyl-accepting chemotaxis protein"/>
    <property type="match status" value="1"/>
</dbReference>
<dbReference type="GO" id="GO:0006935">
    <property type="term" value="P:chemotaxis"/>
    <property type="evidence" value="ECO:0007669"/>
    <property type="project" value="UniProtKB-KW"/>
</dbReference>
<dbReference type="FunFam" id="1.10.287.950:FF:000001">
    <property type="entry name" value="Methyl-accepting chemotaxis sensory transducer"/>
    <property type="match status" value="1"/>
</dbReference>
<dbReference type="Gene3D" id="1.20.120.30">
    <property type="entry name" value="Aspartate receptor, ligand-binding domain"/>
    <property type="match status" value="1"/>
</dbReference>
<dbReference type="PROSITE" id="PS50885">
    <property type="entry name" value="HAMP"/>
    <property type="match status" value="1"/>
</dbReference>
<keyword evidence="5" id="KW-1133">Transmembrane helix</keyword>
<feature type="compositionally biased region" description="Polar residues" evidence="4">
    <location>
        <begin position="400"/>
        <end position="415"/>
    </location>
</feature>
<accession>A0A0W8G3B1</accession>
<evidence type="ECO:0000256" key="4">
    <source>
        <dbReference type="SAM" id="MobiDB-lite"/>
    </source>
</evidence>
<comment type="similarity">
    <text evidence="2">Belongs to the methyl-accepting chemotaxis (MCP) protein family.</text>
</comment>
<organism evidence="8">
    <name type="scientific">hydrocarbon metagenome</name>
    <dbReference type="NCBI Taxonomy" id="938273"/>
    <lineage>
        <taxon>unclassified sequences</taxon>
        <taxon>metagenomes</taxon>
        <taxon>ecological metagenomes</taxon>
    </lineage>
</organism>
<evidence type="ECO:0000259" key="6">
    <source>
        <dbReference type="PROSITE" id="PS50111"/>
    </source>
</evidence>
<keyword evidence="5" id="KW-0472">Membrane</keyword>
<dbReference type="GO" id="GO:0007165">
    <property type="term" value="P:signal transduction"/>
    <property type="evidence" value="ECO:0007669"/>
    <property type="project" value="InterPro"/>
</dbReference>
<dbReference type="InterPro" id="IPR025991">
    <property type="entry name" value="Chemoreceptor_zinc-bind_dom"/>
</dbReference>
<dbReference type="GO" id="GO:0005886">
    <property type="term" value="C:plasma membrane"/>
    <property type="evidence" value="ECO:0007669"/>
    <property type="project" value="TreeGrafter"/>
</dbReference>
<reference evidence="8" key="1">
    <citation type="journal article" date="2015" name="Proc. Natl. Acad. Sci. U.S.A.">
        <title>Networks of energetic and metabolic interactions define dynamics in microbial communities.</title>
        <authorList>
            <person name="Embree M."/>
            <person name="Liu J.K."/>
            <person name="Al-Bassam M.M."/>
            <person name="Zengler K."/>
        </authorList>
    </citation>
    <scope>NUCLEOTIDE SEQUENCE</scope>
</reference>
<dbReference type="PANTHER" id="PTHR43531:SF11">
    <property type="entry name" value="METHYL-ACCEPTING CHEMOTAXIS PROTEIN 3"/>
    <property type="match status" value="1"/>
</dbReference>
<evidence type="ECO:0000256" key="3">
    <source>
        <dbReference type="SAM" id="Coils"/>
    </source>
</evidence>
<gene>
    <name evidence="8" type="ORF">ASZ90_002490</name>
</gene>
<feature type="coiled-coil region" evidence="3">
    <location>
        <begin position="585"/>
        <end position="612"/>
    </location>
</feature>
<evidence type="ECO:0000259" key="7">
    <source>
        <dbReference type="PROSITE" id="PS50885"/>
    </source>
</evidence>
<name>A0A0W8G3B1_9ZZZZ</name>
<dbReference type="CDD" id="cd06225">
    <property type="entry name" value="HAMP"/>
    <property type="match status" value="1"/>
</dbReference>
<evidence type="ECO:0000256" key="5">
    <source>
        <dbReference type="SAM" id="Phobius"/>
    </source>
</evidence>
<dbReference type="Pfam" id="PF13682">
    <property type="entry name" value="CZB"/>
    <property type="match status" value="1"/>
</dbReference>
<dbReference type="InterPro" id="IPR004089">
    <property type="entry name" value="MCPsignal_dom"/>
</dbReference>
<keyword evidence="1" id="KW-0145">Chemotaxis</keyword>
<feature type="domain" description="HAMP" evidence="7">
    <location>
        <begin position="342"/>
        <end position="394"/>
    </location>
</feature>
<keyword evidence="5" id="KW-0812">Transmembrane</keyword>